<feature type="chain" id="PRO_5038306139" evidence="1">
    <location>
        <begin position="22"/>
        <end position="45"/>
    </location>
</feature>
<comment type="caution">
    <text evidence="3">The sequence shown here is derived from an EMBL/GenBank/DDBJ whole genome shotgun (WGS) entry which is preliminary data.</text>
</comment>
<organism evidence="3 4">
    <name type="scientific">Bacillus wiedmannii</name>
    <dbReference type="NCBI Taxonomy" id="1890302"/>
    <lineage>
        <taxon>Bacteria</taxon>
        <taxon>Bacillati</taxon>
        <taxon>Bacillota</taxon>
        <taxon>Bacilli</taxon>
        <taxon>Bacillales</taxon>
        <taxon>Bacillaceae</taxon>
        <taxon>Bacillus</taxon>
        <taxon>Bacillus cereus group</taxon>
    </lineage>
</organism>
<dbReference type="Proteomes" id="UP000305222">
    <property type="component" value="Unassembled WGS sequence"/>
</dbReference>
<dbReference type="RefSeq" id="WP_137053099.1">
    <property type="nucleotide sequence ID" value="NZ_JBNMRU010000155.1"/>
</dbReference>
<evidence type="ECO:0000256" key="1">
    <source>
        <dbReference type="SAM" id="SignalP"/>
    </source>
</evidence>
<protein>
    <submittedName>
        <fullName evidence="3">PapR family protein</fullName>
    </submittedName>
</protein>
<sequence length="45" mass="4924">MKKFLVYSLVAVTMLAGIAFGGSQEQVLTNQQDQVQLAGDIPFEH</sequence>
<gene>
    <name evidence="2" type="ORF">FC694_22105</name>
    <name evidence="3" type="ORF">FC699_24185</name>
</gene>
<accession>A0A4U3ANE5</accession>
<proteinExistence type="predicted"/>
<evidence type="ECO:0000313" key="3">
    <source>
        <dbReference type="EMBL" id="TKI90396.1"/>
    </source>
</evidence>
<dbReference type="InterPro" id="IPR009239">
    <property type="entry name" value="Bacillus_PapR"/>
</dbReference>
<dbReference type="EMBL" id="SZON01001621">
    <property type="protein sequence ID" value="TKI90396.1"/>
    <property type="molecule type" value="Genomic_DNA"/>
</dbReference>
<dbReference type="EMBL" id="SZOM01000203">
    <property type="protein sequence ID" value="TKH12317.1"/>
    <property type="molecule type" value="Genomic_DNA"/>
</dbReference>
<dbReference type="AlphaFoldDB" id="A0A4U3ANE5"/>
<reference evidence="4 5" key="1">
    <citation type="journal article" date="2019" name="Environ. Microbiol.">
        <title>An active ?-lactamase is a part of an orchestrated cell wall stress resistance network of Bacillus subtilis and related rhizosphere species.</title>
        <authorList>
            <person name="Bucher T."/>
            <person name="Keren-Paz A."/>
            <person name="Hausser J."/>
            <person name="Olender T."/>
            <person name="Cytryn E."/>
            <person name="Kolodkin-Gal I."/>
        </authorList>
    </citation>
    <scope>NUCLEOTIDE SEQUENCE [LARGE SCALE GENOMIC DNA]</scope>
    <source>
        <strain evidence="3 4">I5</strain>
        <strain evidence="2 5">I71</strain>
    </source>
</reference>
<dbReference type="Pfam" id="PF05968">
    <property type="entry name" value="Bacillus_PapR"/>
    <property type="match status" value="1"/>
</dbReference>
<dbReference type="Proteomes" id="UP000306037">
    <property type="component" value="Unassembled WGS sequence"/>
</dbReference>
<feature type="signal peptide" evidence="1">
    <location>
        <begin position="1"/>
        <end position="21"/>
    </location>
</feature>
<evidence type="ECO:0000313" key="5">
    <source>
        <dbReference type="Proteomes" id="UP000306037"/>
    </source>
</evidence>
<keyword evidence="1" id="KW-0732">Signal</keyword>
<evidence type="ECO:0000313" key="4">
    <source>
        <dbReference type="Proteomes" id="UP000305222"/>
    </source>
</evidence>
<name>A0A4U3ANE5_9BACI</name>
<evidence type="ECO:0000313" key="2">
    <source>
        <dbReference type="EMBL" id="TKH12317.1"/>
    </source>
</evidence>